<accession>A0ACB9ZYM6</accession>
<keyword evidence="2" id="KW-1185">Reference proteome</keyword>
<dbReference type="Proteomes" id="UP001060085">
    <property type="component" value="Linkage Group LG07"/>
</dbReference>
<organism evidence="1 2">
    <name type="scientific">Catharanthus roseus</name>
    <name type="common">Madagascar periwinkle</name>
    <name type="synonym">Vinca rosea</name>
    <dbReference type="NCBI Taxonomy" id="4058"/>
    <lineage>
        <taxon>Eukaryota</taxon>
        <taxon>Viridiplantae</taxon>
        <taxon>Streptophyta</taxon>
        <taxon>Embryophyta</taxon>
        <taxon>Tracheophyta</taxon>
        <taxon>Spermatophyta</taxon>
        <taxon>Magnoliopsida</taxon>
        <taxon>eudicotyledons</taxon>
        <taxon>Gunneridae</taxon>
        <taxon>Pentapetalae</taxon>
        <taxon>asterids</taxon>
        <taxon>lamiids</taxon>
        <taxon>Gentianales</taxon>
        <taxon>Apocynaceae</taxon>
        <taxon>Rauvolfioideae</taxon>
        <taxon>Vinceae</taxon>
        <taxon>Catharanthinae</taxon>
        <taxon>Catharanthus</taxon>
    </lineage>
</organism>
<proteinExistence type="predicted"/>
<gene>
    <name evidence="1" type="ORF">M9H77_30557</name>
</gene>
<dbReference type="EMBL" id="CM044707">
    <property type="protein sequence ID" value="KAI5653370.1"/>
    <property type="molecule type" value="Genomic_DNA"/>
</dbReference>
<protein>
    <submittedName>
        <fullName evidence="1">Uncharacterized protein</fullName>
    </submittedName>
</protein>
<comment type="caution">
    <text evidence="1">The sequence shown here is derived from an EMBL/GenBank/DDBJ whole genome shotgun (WGS) entry which is preliminary data.</text>
</comment>
<name>A0ACB9ZYM6_CATRO</name>
<evidence type="ECO:0000313" key="1">
    <source>
        <dbReference type="EMBL" id="KAI5653370.1"/>
    </source>
</evidence>
<reference evidence="2" key="1">
    <citation type="journal article" date="2023" name="Nat. Plants">
        <title>Single-cell RNA sequencing provides a high-resolution roadmap for understanding the multicellular compartmentation of specialized metabolism.</title>
        <authorList>
            <person name="Sun S."/>
            <person name="Shen X."/>
            <person name="Li Y."/>
            <person name="Li Y."/>
            <person name="Wang S."/>
            <person name="Li R."/>
            <person name="Zhang H."/>
            <person name="Shen G."/>
            <person name="Guo B."/>
            <person name="Wei J."/>
            <person name="Xu J."/>
            <person name="St-Pierre B."/>
            <person name="Chen S."/>
            <person name="Sun C."/>
        </authorList>
    </citation>
    <scope>NUCLEOTIDE SEQUENCE [LARGE SCALE GENOMIC DNA]</scope>
</reference>
<sequence length="1127" mass="126308">MGPTRKSRSMNKRYSYVNEDSSVKDVDNARRSNSRKRKLSDMLGPQWSKEELTRFYEAYRKYGKDWKKVASAVRNRSVDMVEALYTMNRAYLSLPEGTASVVGLNAMMTDHYSNLAGSDSEQESNDGAGTSRKPQKRARGRVQPGNSKASDVQITSPMVPSGYVGLQLMKKKRTGGSGPRAVGKRTPRFPVSYSYENIKGEKFFSPTRQGLRMKTDTNDDDVAHEIALALTEASQRGSSPQASQTPILRSESVMSSPARNAELKRAGLKSVNARNVESDVDDEDLEGSMEADTGDLSRHGPFVKPRVGTMVNKGRRIDRRKLDVDDSSDNHLDDIKEACSGTEEGQGLGASRGKLKIDAKISRSSPQGSRKKSKKVLFSRDEAPAFDALQTLADLSLMMPAEGNEDESMVQIKEENDDHVDESGSLETMPTDNQRDRRKSSGVRVKVDRSSSRLGVALSKAPKPGKVSTVDDKDLSDMKQEVYQSKSVRKKQKIRKSEAHLDSHVSESQEAEARDIGKMSKNKRSQSASPKLIKNAEHSSSTDPRREGSDSTQSTVQVPPAKEISLPTSVRSRRKRNLKKPNIQKDLKFPDKVFNERSCNPASSLHDTASILKEKLSNCLSNHRLRRWCTYEWFYSAIDYPWFAKREFVEYLYHVGLGHVPRLTRVEWGVIRSSLGKPRRFSQQFLKEEKKKLNQYRDSVRKHYNDLREGTQEGLPTDLARPLSVGQRVIAIHPKTREIHDGNVLTVDHARCRVQFDRPELGVEFVMDIDCMPLNPLENIPTLLARHIALDRFFENFNELRTVERAKASPGGEVDNFNGLSHSSPSTYPVTNLLKQTKVAPEDTNMQARIVPTETSPYQQIPYPQPCTSAQIQAKEADIQAVAELTRALDKKEAVVFELKRMNDDVVDDCSLKESEPFKKQYAAVLVQLQEANEQVSSSLFRLRQRNTYRGTISLSWPRPIANVGDHLNSLERSTCQPHESGTHANEIIEGSRAKARTMVDIAMQAMSSVKCRENTFEKIEEAIDYVNEQLPLDDSCIPPVADPKSKCASDKNEAQIPAELITQCVATLLMIQKCTERQFPPADVAQILDSAVTSLKPCCSQNLSMYAEIQKCMGMIKNQILALIPT</sequence>
<evidence type="ECO:0000313" key="2">
    <source>
        <dbReference type="Proteomes" id="UP001060085"/>
    </source>
</evidence>